<accession>A0A426Y3X7</accession>
<evidence type="ECO:0000313" key="3">
    <source>
        <dbReference type="Proteomes" id="UP000287651"/>
    </source>
</evidence>
<protein>
    <submittedName>
        <fullName evidence="2">Uncharacterized protein</fullName>
    </submittedName>
</protein>
<reference evidence="2 3" key="1">
    <citation type="journal article" date="2014" name="Agronomy (Basel)">
        <title>A Draft Genome Sequence for Ensete ventricosum, the Drought-Tolerant Tree Against Hunger.</title>
        <authorList>
            <person name="Harrison J."/>
            <person name="Moore K.A."/>
            <person name="Paszkiewicz K."/>
            <person name="Jones T."/>
            <person name="Grant M."/>
            <person name="Ambacheew D."/>
            <person name="Muzemil S."/>
            <person name="Studholme D.J."/>
        </authorList>
    </citation>
    <scope>NUCLEOTIDE SEQUENCE [LARGE SCALE GENOMIC DNA]</scope>
</reference>
<dbReference type="Proteomes" id="UP000287651">
    <property type="component" value="Unassembled WGS sequence"/>
</dbReference>
<dbReference type="AlphaFoldDB" id="A0A426Y3X7"/>
<dbReference type="EMBL" id="AMZH03015185">
    <property type="protein sequence ID" value="RRT46459.1"/>
    <property type="molecule type" value="Genomic_DNA"/>
</dbReference>
<name>A0A426Y3X7_ENSVE</name>
<organism evidence="2 3">
    <name type="scientific">Ensete ventricosum</name>
    <name type="common">Abyssinian banana</name>
    <name type="synonym">Musa ensete</name>
    <dbReference type="NCBI Taxonomy" id="4639"/>
    <lineage>
        <taxon>Eukaryota</taxon>
        <taxon>Viridiplantae</taxon>
        <taxon>Streptophyta</taxon>
        <taxon>Embryophyta</taxon>
        <taxon>Tracheophyta</taxon>
        <taxon>Spermatophyta</taxon>
        <taxon>Magnoliopsida</taxon>
        <taxon>Liliopsida</taxon>
        <taxon>Zingiberales</taxon>
        <taxon>Musaceae</taxon>
        <taxon>Ensete</taxon>
    </lineage>
</organism>
<comment type="caution">
    <text evidence="2">The sequence shown here is derived from an EMBL/GenBank/DDBJ whole genome shotgun (WGS) entry which is preliminary data.</text>
</comment>
<gene>
    <name evidence="2" type="ORF">B296_00039940</name>
</gene>
<feature type="region of interest" description="Disordered" evidence="1">
    <location>
        <begin position="20"/>
        <end position="82"/>
    </location>
</feature>
<evidence type="ECO:0000313" key="2">
    <source>
        <dbReference type="EMBL" id="RRT46459.1"/>
    </source>
</evidence>
<proteinExistence type="predicted"/>
<sequence>MEVPLLVEVDTAMVKHEEDYPVQDSALMRRDQAAGGGRRGNTHSSSSTAGPQVPNGARTTKRERRRPDHCDASSVEKKRKQPAMMSDAGCEYVWNVAGCRDTEVTGCGCDMKQRKGNNRVMVQRKDICSRCNREDRRKGAVGRGVAVGREEMGYRSASPVAPEGRNDMKKRVVSKICYLSAGSSGTLGRRGTWSIRRRRICGSVCRAGDRWCQCCRSIGGAGDRGGAWGGSRGGGFRWRSIPTK</sequence>
<feature type="compositionally biased region" description="Basic and acidic residues" evidence="1">
    <location>
        <begin position="65"/>
        <end position="76"/>
    </location>
</feature>
<evidence type="ECO:0000256" key="1">
    <source>
        <dbReference type="SAM" id="MobiDB-lite"/>
    </source>
</evidence>